<dbReference type="PANTHER" id="PTHR48000">
    <property type="entry name" value="OS09G0431300 PROTEIN"/>
    <property type="match status" value="1"/>
</dbReference>
<evidence type="ECO:0000313" key="10">
    <source>
        <dbReference type="Proteomes" id="UP000091857"/>
    </source>
</evidence>
<reference evidence="10" key="1">
    <citation type="journal article" date="2016" name="Nat. Biotechnol.">
        <title>Sequencing wild and cultivated cassava and related species reveals extensive interspecific hybridization and genetic diversity.</title>
        <authorList>
            <person name="Bredeson J.V."/>
            <person name="Lyons J.B."/>
            <person name="Prochnik S.E."/>
            <person name="Wu G.A."/>
            <person name="Ha C.M."/>
            <person name="Edsinger-Gonzales E."/>
            <person name="Grimwood J."/>
            <person name="Schmutz J."/>
            <person name="Rabbi I.Y."/>
            <person name="Egesi C."/>
            <person name="Nauluvula P."/>
            <person name="Lebot V."/>
            <person name="Ndunguru J."/>
            <person name="Mkamilo G."/>
            <person name="Bart R.S."/>
            <person name="Setter T.L."/>
            <person name="Gleadow R.M."/>
            <person name="Kulakow P."/>
            <person name="Ferguson M.E."/>
            <person name="Rounsley S."/>
            <person name="Rokhsar D.S."/>
        </authorList>
    </citation>
    <scope>NUCLEOTIDE SEQUENCE [LARGE SCALE GENOMIC DNA]</scope>
    <source>
        <strain evidence="10">cv. AM560-2</strain>
    </source>
</reference>
<keyword evidence="3" id="KW-0805">Transcription regulation</keyword>
<evidence type="ECO:0000256" key="3">
    <source>
        <dbReference type="ARBA" id="ARBA00023015"/>
    </source>
</evidence>
<feature type="domain" description="Myb-like" evidence="7">
    <location>
        <begin position="9"/>
        <end position="62"/>
    </location>
</feature>
<dbReference type="FunFam" id="1.10.10.60:FF:000015">
    <property type="entry name" value="Transcription factor RAX3"/>
    <property type="match status" value="1"/>
</dbReference>
<dbReference type="InterPro" id="IPR009057">
    <property type="entry name" value="Homeodomain-like_sf"/>
</dbReference>
<keyword evidence="6" id="KW-0539">Nucleus</keyword>
<sequence length="284" mass="31474">MGRAPCCDKANVKRGPWSAEEDATLKNYLQKHGTGGNWISLPRKAGLKRCGKSCRLRWLNYLRPDIKHGGFTEEEDDLICSLYSSMGSRWSVIASRLPGRTDNDVKNYWNTKLKKKMLEGKLDAKKSSKIRNKIDISINNCNDPVVQFSAFSVPESETYNPGNSSPCFSAYSTTLPPLMEMGSFQQCCDPQFQGLILNQTQFPISSFMEVPSFGTSGCDSYSVSSSHQEASSLVPSDSNRYSISSGNGSLVKDNGFEFLYDELLNDLGFQGKFSPEVAPFLGNN</sequence>
<dbReference type="SUPFAM" id="SSF46689">
    <property type="entry name" value="Homeodomain-like"/>
    <property type="match status" value="1"/>
</dbReference>
<feature type="domain" description="HTH myb-type" evidence="8">
    <location>
        <begin position="9"/>
        <end position="62"/>
    </location>
</feature>
<protein>
    <recommendedName>
        <fullName evidence="11">MYB family protein</fullName>
    </recommendedName>
</protein>
<keyword evidence="5" id="KW-0804">Transcription</keyword>
<dbReference type="Pfam" id="PF00249">
    <property type="entry name" value="Myb_DNA-binding"/>
    <property type="match status" value="2"/>
</dbReference>
<dbReference type="Proteomes" id="UP000091857">
    <property type="component" value="Chromosome 16"/>
</dbReference>
<evidence type="ECO:0000256" key="5">
    <source>
        <dbReference type="ARBA" id="ARBA00023163"/>
    </source>
</evidence>
<feature type="domain" description="HTH myb-type" evidence="8">
    <location>
        <begin position="63"/>
        <end position="117"/>
    </location>
</feature>
<dbReference type="GO" id="GO:0003677">
    <property type="term" value="F:DNA binding"/>
    <property type="evidence" value="ECO:0007669"/>
    <property type="project" value="UniProtKB-KW"/>
</dbReference>
<gene>
    <name evidence="9" type="ORF">MANES_16G106000v8</name>
</gene>
<dbReference type="AlphaFoldDB" id="A0A2C9UAP6"/>
<dbReference type="PROSITE" id="PS51294">
    <property type="entry name" value="HTH_MYB"/>
    <property type="match status" value="2"/>
</dbReference>
<dbReference type="GO" id="GO:0003700">
    <property type="term" value="F:DNA-binding transcription factor activity"/>
    <property type="evidence" value="ECO:0000318"/>
    <property type="project" value="GO_Central"/>
</dbReference>
<dbReference type="GO" id="GO:0005634">
    <property type="term" value="C:nucleus"/>
    <property type="evidence" value="ECO:0000318"/>
    <property type="project" value="GO_Central"/>
</dbReference>
<dbReference type="GO" id="GO:0006355">
    <property type="term" value="P:regulation of DNA-templated transcription"/>
    <property type="evidence" value="ECO:0000318"/>
    <property type="project" value="GO_Central"/>
</dbReference>
<keyword evidence="2" id="KW-0677">Repeat</keyword>
<dbReference type="Gene3D" id="1.10.10.60">
    <property type="entry name" value="Homeodomain-like"/>
    <property type="match status" value="2"/>
</dbReference>
<dbReference type="OMA" id="FLEVNDF"/>
<dbReference type="InterPro" id="IPR017930">
    <property type="entry name" value="Myb_dom"/>
</dbReference>
<dbReference type="PANTHER" id="PTHR48000:SF67">
    <property type="entry name" value="MYB-LIKE DNA-BINDING DOMAIN CONTAINING PROTEIN, EXPRESSED"/>
    <property type="match status" value="1"/>
</dbReference>
<name>A0A2C9UAP6_MANES</name>
<evidence type="ECO:0000256" key="6">
    <source>
        <dbReference type="ARBA" id="ARBA00023242"/>
    </source>
</evidence>
<dbReference type="SMART" id="SM00717">
    <property type="entry name" value="SANT"/>
    <property type="match status" value="2"/>
</dbReference>
<evidence type="ECO:0000256" key="1">
    <source>
        <dbReference type="ARBA" id="ARBA00004123"/>
    </source>
</evidence>
<evidence type="ECO:0008006" key="11">
    <source>
        <dbReference type="Google" id="ProtNLM"/>
    </source>
</evidence>
<dbReference type="InterPro" id="IPR001005">
    <property type="entry name" value="SANT/Myb"/>
</dbReference>
<dbReference type="OrthoDB" id="2143914at2759"/>
<evidence type="ECO:0000256" key="2">
    <source>
        <dbReference type="ARBA" id="ARBA00022737"/>
    </source>
</evidence>
<dbReference type="STRING" id="3983.A0A2C9UAP6"/>
<evidence type="ECO:0000313" key="9">
    <source>
        <dbReference type="EMBL" id="OAY27177.1"/>
    </source>
</evidence>
<dbReference type="EMBL" id="CM004402">
    <property type="protein sequence ID" value="OAY27177.1"/>
    <property type="molecule type" value="Genomic_DNA"/>
</dbReference>
<evidence type="ECO:0000259" key="8">
    <source>
        <dbReference type="PROSITE" id="PS51294"/>
    </source>
</evidence>
<evidence type="ECO:0000259" key="7">
    <source>
        <dbReference type="PROSITE" id="PS50090"/>
    </source>
</evidence>
<comment type="subcellular location">
    <subcellularLocation>
        <location evidence="1">Nucleus</location>
    </subcellularLocation>
</comment>
<dbReference type="Gramene" id="Manes.16G106000.1.v8.1">
    <property type="protein sequence ID" value="Manes.16G106000.1.v8.1.CDS"/>
    <property type="gene ID" value="Manes.16G106000.v8.1"/>
</dbReference>
<organism evidence="9 10">
    <name type="scientific">Manihot esculenta</name>
    <name type="common">Cassava</name>
    <name type="synonym">Jatropha manihot</name>
    <dbReference type="NCBI Taxonomy" id="3983"/>
    <lineage>
        <taxon>Eukaryota</taxon>
        <taxon>Viridiplantae</taxon>
        <taxon>Streptophyta</taxon>
        <taxon>Embryophyta</taxon>
        <taxon>Tracheophyta</taxon>
        <taxon>Spermatophyta</taxon>
        <taxon>Magnoliopsida</taxon>
        <taxon>eudicotyledons</taxon>
        <taxon>Gunneridae</taxon>
        <taxon>Pentapetalae</taxon>
        <taxon>rosids</taxon>
        <taxon>fabids</taxon>
        <taxon>Malpighiales</taxon>
        <taxon>Euphorbiaceae</taxon>
        <taxon>Crotonoideae</taxon>
        <taxon>Manihoteae</taxon>
        <taxon>Manihot</taxon>
    </lineage>
</organism>
<evidence type="ECO:0000256" key="4">
    <source>
        <dbReference type="ARBA" id="ARBA00023125"/>
    </source>
</evidence>
<keyword evidence="10" id="KW-1185">Reference proteome</keyword>
<proteinExistence type="predicted"/>
<feature type="domain" description="Myb-like" evidence="7">
    <location>
        <begin position="63"/>
        <end position="113"/>
    </location>
</feature>
<dbReference type="PROSITE" id="PS50090">
    <property type="entry name" value="MYB_LIKE"/>
    <property type="match status" value="2"/>
</dbReference>
<accession>A0A2C9UAP6</accession>
<dbReference type="CDD" id="cd00167">
    <property type="entry name" value="SANT"/>
    <property type="match status" value="2"/>
</dbReference>
<comment type="caution">
    <text evidence="9">The sequence shown here is derived from an EMBL/GenBank/DDBJ whole genome shotgun (WGS) entry which is preliminary data.</text>
</comment>
<keyword evidence="4" id="KW-0238">DNA-binding</keyword>
<dbReference type="SMR" id="A0A2C9UAP6"/>